<evidence type="ECO:0008006" key="4">
    <source>
        <dbReference type="Google" id="ProtNLM"/>
    </source>
</evidence>
<organism evidence="2 3">
    <name type="scientific">Streptomyces brevispora</name>
    <dbReference type="NCBI Taxonomy" id="887462"/>
    <lineage>
        <taxon>Bacteria</taxon>
        <taxon>Bacillati</taxon>
        <taxon>Actinomycetota</taxon>
        <taxon>Actinomycetes</taxon>
        <taxon>Kitasatosporales</taxon>
        <taxon>Streptomycetaceae</taxon>
        <taxon>Streptomyces</taxon>
    </lineage>
</organism>
<evidence type="ECO:0000256" key="1">
    <source>
        <dbReference type="SAM" id="MobiDB-lite"/>
    </source>
</evidence>
<dbReference type="EMBL" id="VIWW01000001">
    <property type="protein sequence ID" value="TWG02639.1"/>
    <property type="molecule type" value="Genomic_DNA"/>
</dbReference>
<dbReference type="AlphaFoldDB" id="A0A561UTG9"/>
<proteinExistence type="predicted"/>
<feature type="region of interest" description="Disordered" evidence="1">
    <location>
        <begin position="335"/>
        <end position="371"/>
    </location>
</feature>
<feature type="region of interest" description="Disordered" evidence="1">
    <location>
        <begin position="132"/>
        <end position="162"/>
    </location>
</feature>
<reference evidence="2 3" key="1">
    <citation type="submission" date="2019-06" db="EMBL/GenBank/DDBJ databases">
        <title>Sequencing the genomes of 1000 actinobacteria strains.</title>
        <authorList>
            <person name="Klenk H.-P."/>
        </authorList>
    </citation>
    <scope>NUCLEOTIDE SEQUENCE [LARGE SCALE GENOMIC DNA]</scope>
    <source>
        <strain evidence="2 3">DSM 42059</strain>
    </source>
</reference>
<accession>A0A561UTG9</accession>
<protein>
    <recommendedName>
        <fullName evidence="4">DDE family transposase</fullName>
    </recommendedName>
</protein>
<sequence>MKVSHTPAAVSAAFDDRNLIAYAGLVPVMRLAERCGLSHLVAEKVKLPGAGNGAGAAADAKVTSIVGGMAAGADSIDDLHLLRHGAMPAVFDGITTAPLRLDVLDVLDVLDAKLTVEAGLIELADQTAAAVQHAPITPAPPRRSWPTDPRARRTAQADDTRRNRLALRQSKDPRRWRYTGQRTAPLAALWLLGRTRGVRRPWRPCASVTGRARRRWATRVERSGRVPFVGAASLPLHHLWVVDQHLGFRETRTAEELNQVLVVVGEAEDVPVRGHPAAAGCRRPVHDYRCSSHASYRATVRRPRHADAAMAIDGRIGARRNATCPAHHWLRRQGARRGVGHSLARMRSPRGGSRVGRSRLRDPRLARGRAV</sequence>
<evidence type="ECO:0000313" key="2">
    <source>
        <dbReference type="EMBL" id="TWG02639.1"/>
    </source>
</evidence>
<comment type="caution">
    <text evidence="2">The sequence shown here is derived from an EMBL/GenBank/DDBJ whole genome shotgun (WGS) entry which is preliminary data.</text>
</comment>
<feature type="compositionally biased region" description="Basic and acidic residues" evidence="1">
    <location>
        <begin position="149"/>
        <end position="162"/>
    </location>
</feature>
<name>A0A561UTG9_9ACTN</name>
<dbReference type="Proteomes" id="UP000318186">
    <property type="component" value="Unassembled WGS sequence"/>
</dbReference>
<evidence type="ECO:0000313" key="3">
    <source>
        <dbReference type="Proteomes" id="UP000318186"/>
    </source>
</evidence>
<gene>
    <name evidence="2" type="ORF">FHX80_111049</name>
</gene>